<dbReference type="Proteomes" id="UP000830055">
    <property type="component" value="Chromosome"/>
</dbReference>
<dbReference type="RefSeq" id="WP_284154242.1">
    <property type="nucleotide sequence ID" value="NZ_AP025516.1"/>
</dbReference>
<proteinExistence type="predicted"/>
<organism evidence="3 4">
    <name type="scientific">Desulfofustis limnaeus</name>
    <dbReference type="NCBI Taxonomy" id="2740163"/>
    <lineage>
        <taxon>Bacteria</taxon>
        <taxon>Pseudomonadati</taxon>
        <taxon>Thermodesulfobacteriota</taxon>
        <taxon>Desulfobulbia</taxon>
        <taxon>Desulfobulbales</taxon>
        <taxon>Desulfocapsaceae</taxon>
        <taxon>Desulfofustis</taxon>
    </lineage>
</organism>
<dbReference type="PANTHER" id="PTHR42730:SF1">
    <property type="entry name" value="2-OXOGLUTARATE SYNTHASE SUBUNIT KORC"/>
    <property type="match status" value="1"/>
</dbReference>
<evidence type="ECO:0000256" key="1">
    <source>
        <dbReference type="ARBA" id="ARBA00023002"/>
    </source>
</evidence>
<dbReference type="PANTHER" id="PTHR42730">
    <property type="entry name" value="2-OXOGLUTARATE SYNTHASE SUBUNIT KORC"/>
    <property type="match status" value="1"/>
</dbReference>
<reference evidence="3 4" key="1">
    <citation type="submission" date="2022-01" db="EMBL/GenBank/DDBJ databases">
        <title>Desulfofustis limnae sp. nov., a novel mesophilic sulfate-reducing bacterium isolated from marsh soil.</title>
        <authorList>
            <person name="Watanabe M."/>
            <person name="Takahashi A."/>
            <person name="Kojima H."/>
            <person name="Fukui M."/>
        </authorList>
    </citation>
    <scope>NUCLEOTIDE SEQUENCE [LARGE SCALE GENOMIC DNA]</scope>
    <source>
        <strain evidence="3 4">PPLL</strain>
    </source>
</reference>
<dbReference type="Gene3D" id="3.40.920.10">
    <property type="entry name" value="Pyruvate-ferredoxin oxidoreductase, PFOR, domain III"/>
    <property type="match status" value="1"/>
</dbReference>
<evidence type="ECO:0000313" key="3">
    <source>
        <dbReference type="EMBL" id="BDD87207.1"/>
    </source>
</evidence>
<dbReference type="InterPro" id="IPR052554">
    <property type="entry name" value="2-oxoglutarate_synth_KorC"/>
</dbReference>
<gene>
    <name evidence="3" type="primary">korC</name>
    <name evidence="3" type="ORF">DPPLL_15720</name>
</gene>
<feature type="domain" description="Pyruvate/ketoisovalerate oxidoreductase catalytic" evidence="2">
    <location>
        <begin position="15"/>
        <end position="175"/>
    </location>
</feature>
<sequence>MKSELRYEIRFSGSGGQGIITAAVVLADAVGTLDGKYVCQTQSYGPEARGGKSKAEVVISDEPIDYPKAMHIDLLLAMTQASCDAYFFDIKPDGLLVVDATLVEQLPTSRAVAIPFTQIARKDIGRELVANMVALGSVAYLCGQVNLKNLEQRLLSRVPKGTENMNREALQAGIEEARKVDLTSLPRSFANEWEAEV</sequence>
<dbReference type="InterPro" id="IPR002869">
    <property type="entry name" value="Pyrv_flavodox_OxRed_cen"/>
</dbReference>
<keyword evidence="4" id="KW-1185">Reference proteome</keyword>
<dbReference type="Pfam" id="PF01558">
    <property type="entry name" value="POR"/>
    <property type="match status" value="1"/>
</dbReference>
<evidence type="ECO:0000313" key="4">
    <source>
        <dbReference type="Proteomes" id="UP000830055"/>
    </source>
</evidence>
<evidence type="ECO:0000259" key="2">
    <source>
        <dbReference type="Pfam" id="PF01558"/>
    </source>
</evidence>
<dbReference type="SUPFAM" id="SSF53323">
    <property type="entry name" value="Pyruvate-ferredoxin oxidoreductase, PFOR, domain III"/>
    <property type="match status" value="1"/>
</dbReference>
<dbReference type="EMBL" id="AP025516">
    <property type="protein sequence ID" value="BDD87207.1"/>
    <property type="molecule type" value="Genomic_DNA"/>
</dbReference>
<protein>
    <submittedName>
        <fullName evidence="3">2-oxoglutarate ferredoxin oxidoreductase subunit gamma</fullName>
    </submittedName>
</protein>
<accession>A0ABN6M7T5</accession>
<name>A0ABN6M7T5_9BACT</name>
<dbReference type="InterPro" id="IPR019752">
    <property type="entry name" value="Pyrv/ketoisovalerate_OxRed_cat"/>
</dbReference>
<keyword evidence="1" id="KW-0560">Oxidoreductase</keyword>